<dbReference type="SUPFAM" id="SSF56784">
    <property type="entry name" value="HAD-like"/>
    <property type="match status" value="1"/>
</dbReference>
<dbReference type="SFLD" id="SFLDF00027">
    <property type="entry name" value="p-type_atpase"/>
    <property type="match status" value="1"/>
</dbReference>
<dbReference type="GO" id="GO:0098797">
    <property type="term" value="C:plasma membrane protein complex"/>
    <property type="evidence" value="ECO:0007669"/>
    <property type="project" value="UniProtKB-ARBA"/>
</dbReference>
<evidence type="ECO:0000256" key="7">
    <source>
        <dbReference type="ARBA" id="ARBA00022607"/>
    </source>
</evidence>
<gene>
    <name evidence="22" type="ORF">ILUMI_08011</name>
</gene>
<keyword evidence="23" id="KW-1185">Reference proteome</keyword>
<evidence type="ECO:0000256" key="3">
    <source>
        <dbReference type="ARBA" id="ARBA00022448"/>
    </source>
</evidence>
<dbReference type="Pfam" id="PF00690">
    <property type="entry name" value="Cation_ATPase_N"/>
    <property type="match status" value="1"/>
</dbReference>
<keyword evidence="10 20" id="KW-0067">ATP-binding</keyword>
<comment type="similarity">
    <text evidence="2 20">Belongs to the cation transport ATPase (P-type) (TC 3.A.3) family. Type IIC subfamily.</text>
</comment>
<dbReference type="InterPro" id="IPR005775">
    <property type="entry name" value="P-type_ATPase_IIC"/>
</dbReference>
<feature type="transmembrane region" description="Helical" evidence="20">
    <location>
        <begin position="96"/>
        <end position="119"/>
    </location>
</feature>
<feature type="transmembrane region" description="Helical" evidence="20">
    <location>
        <begin position="322"/>
        <end position="345"/>
    </location>
</feature>
<evidence type="ECO:0000256" key="5">
    <source>
        <dbReference type="ARBA" id="ARBA00022538"/>
    </source>
</evidence>
<dbReference type="InterPro" id="IPR023299">
    <property type="entry name" value="ATPase_P-typ_cyto_dom_N"/>
</dbReference>
<dbReference type="GO" id="GO:0005524">
    <property type="term" value="F:ATP binding"/>
    <property type="evidence" value="ECO:0007669"/>
    <property type="project" value="UniProtKB-KW"/>
</dbReference>
<dbReference type="InterPro" id="IPR001757">
    <property type="entry name" value="P_typ_ATPase"/>
</dbReference>
<evidence type="ECO:0000256" key="17">
    <source>
        <dbReference type="ARBA" id="ARBA00023201"/>
    </source>
</evidence>
<dbReference type="OrthoDB" id="3352408at2759"/>
<dbReference type="EMBL" id="VTPC01003676">
    <property type="protein sequence ID" value="KAF2898170.1"/>
    <property type="molecule type" value="Genomic_DNA"/>
</dbReference>
<evidence type="ECO:0000256" key="10">
    <source>
        <dbReference type="ARBA" id="ARBA00022840"/>
    </source>
</evidence>
<dbReference type="GO" id="GO:0036376">
    <property type="term" value="P:sodium ion export across plasma membrane"/>
    <property type="evidence" value="ECO:0007669"/>
    <property type="project" value="TreeGrafter"/>
</dbReference>
<dbReference type="InterPro" id="IPR004014">
    <property type="entry name" value="ATPase_P-typ_cation-transptr_N"/>
</dbReference>
<evidence type="ECO:0000256" key="11">
    <source>
        <dbReference type="ARBA" id="ARBA00022958"/>
    </source>
</evidence>
<dbReference type="GO" id="GO:0043226">
    <property type="term" value="C:organelle"/>
    <property type="evidence" value="ECO:0007669"/>
    <property type="project" value="UniProtKB-ARBA"/>
</dbReference>
<sequence>MMRKSSIIRTSSEAGTSVTYIKTLVKTRTPTELDQFKKEISIDDHIISLKKLQERYNTDLQDGLSRVKAGELLRLYGPNCLISSATKSRWLVLAEFLFGGFAALLWVGAALSTIGYLVSYYQDPRTPLDQLYLAGVLVAVILITGIFGYYQEAANTSIMESFKKLVPKFATVIREGNMLTIPAEELVIGDVVEIQGGDCVPADIRIIKSRSLKVDNSSITGESEMQPRSPECTDTNPLETQNLAFYSTNVIEGAGTGVVIATGDNTLIGHIAGLTSGIEPEEMPIKKELKYFIKLITALAIFIGATFFVISIALGYDFFESFIFLIAIIVANVPEGLLVTLTACLTLTARRMSKKNCLVKNLQAIETLGSTSVICSDKTGTLTQNRMTVSHMFYNDTIVDVLDESDKVNRNAEFKNLCRVGILCNRAEFKPEQEKIPILQREVKGDASESAVLKCMEILIGDVMTQRNQMTKICEIPFNSTNKYQVSIHHLQNENKHLLVMKGAPERIIDRCTTYALNGSDVNISSEKKKALQQAVSKLGYMGERVLGFADLMLSKDKFPVGFKFNTDKVNFPLEGLRFVGLMSMIDPPRPNVPNAVEKCRSAGIRVIMVTGDHPITAVAIAKKVGILSSESETIYDVAMKKSISVSKVTAEDKARCSARVITGADLREMSQSKLDSILMTFWEIVFARTSPQQKLKIVESLQRLGYIVAVTGDGVNDSPALKKADIGVAMGISGSDVSKEAADMILLDDNFATIVTGIEEGRLIFDNLKKSIFYVLTSNVPEIIPFILFVTINIPQALSVLAILLVDVGTDLWPAISLAYEKPEADIMSRMPRDPQQDKLVNTRLMSLAYCQIGFIQTCAGYVTWFFVMAQHGFFYDRLIGIRKEWDDPFTNDLADSYGQEWTYEERKILERKGYAAYFLAIVVTQICDAFIVKTRRLSVVQQGMSNWVLNTGILFVIFVAGVILYSPGVNQAMQFERVEWYTFVPSLPFGLFIIIYDEYRRYFVRNYPNGWFARETYY</sequence>
<evidence type="ECO:0000256" key="2">
    <source>
        <dbReference type="ARBA" id="ARBA00006934"/>
    </source>
</evidence>
<name>A0A8K0GB27_IGNLU</name>
<evidence type="ECO:0000256" key="14">
    <source>
        <dbReference type="ARBA" id="ARBA00023053"/>
    </source>
</evidence>
<keyword evidence="12" id="KW-1278">Translocase</keyword>
<dbReference type="PRINTS" id="PR00119">
    <property type="entry name" value="CATATPASE"/>
</dbReference>
<evidence type="ECO:0000259" key="21">
    <source>
        <dbReference type="SMART" id="SM00831"/>
    </source>
</evidence>
<evidence type="ECO:0000256" key="20">
    <source>
        <dbReference type="RuleBase" id="RU362084"/>
    </source>
</evidence>
<dbReference type="NCBIfam" id="TIGR01106">
    <property type="entry name" value="ATPase-IIC_X-K"/>
    <property type="match status" value="1"/>
</dbReference>
<dbReference type="FunFam" id="3.40.50.1000:FF:000001">
    <property type="entry name" value="Phospholipid-transporting ATPase IC"/>
    <property type="match status" value="1"/>
</dbReference>
<feature type="transmembrane region" description="Helical" evidence="20">
    <location>
        <begin position="980"/>
        <end position="998"/>
    </location>
</feature>
<feature type="transmembrane region" description="Helical" evidence="20">
    <location>
        <begin position="842"/>
        <end position="869"/>
    </location>
</feature>
<dbReference type="Pfam" id="PF00689">
    <property type="entry name" value="Cation_ATPase_C"/>
    <property type="match status" value="1"/>
</dbReference>
<evidence type="ECO:0000313" key="22">
    <source>
        <dbReference type="EMBL" id="KAF2898170.1"/>
    </source>
</evidence>
<dbReference type="Pfam" id="PF13246">
    <property type="entry name" value="Cation_ATPase"/>
    <property type="match status" value="1"/>
</dbReference>
<evidence type="ECO:0000256" key="6">
    <source>
        <dbReference type="ARBA" id="ARBA00022553"/>
    </source>
</evidence>
<dbReference type="PROSITE" id="PS00154">
    <property type="entry name" value="ATPASE_E1_E2"/>
    <property type="match status" value="1"/>
</dbReference>
<feature type="transmembrane region" description="Helical" evidence="20">
    <location>
        <begin position="131"/>
        <end position="150"/>
    </location>
</feature>
<feature type="domain" description="Cation-transporting P-type ATPase N-terminal" evidence="21">
    <location>
        <begin position="43"/>
        <end position="117"/>
    </location>
</feature>
<proteinExistence type="inferred from homology"/>
<dbReference type="InterPro" id="IPR036412">
    <property type="entry name" value="HAD-like_sf"/>
</dbReference>
<reference evidence="22" key="1">
    <citation type="submission" date="2019-08" db="EMBL/GenBank/DDBJ databases">
        <title>The genome of the North American firefly Photinus pyralis.</title>
        <authorList>
            <consortium name="Photinus pyralis genome working group"/>
            <person name="Fallon T.R."/>
            <person name="Sander Lower S.E."/>
            <person name="Weng J.-K."/>
        </authorList>
    </citation>
    <scope>NUCLEOTIDE SEQUENCE</scope>
    <source>
        <strain evidence="22">TRF0915ILg1</strain>
        <tissue evidence="22">Whole body</tissue>
    </source>
</reference>
<evidence type="ECO:0000256" key="12">
    <source>
        <dbReference type="ARBA" id="ARBA00022967"/>
    </source>
</evidence>
<dbReference type="InterPro" id="IPR023214">
    <property type="entry name" value="HAD_sf"/>
</dbReference>
<protein>
    <recommendedName>
        <fullName evidence="20">Sodium/potassium-transporting ATPase subunit alpha</fullName>
    </recommendedName>
</protein>
<evidence type="ECO:0000256" key="15">
    <source>
        <dbReference type="ARBA" id="ARBA00023065"/>
    </source>
</evidence>
<evidence type="ECO:0000256" key="1">
    <source>
        <dbReference type="ARBA" id="ARBA00004651"/>
    </source>
</evidence>
<evidence type="ECO:0000313" key="23">
    <source>
        <dbReference type="Proteomes" id="UP000801492"/>
    </source>
</evidence>
<keyword evidence="13 20" id="KW-1133">Transmembrane helix</keyword>
<dbReference type="FunFam" id="3.40.50.1000:FF:000083">
    <property type="entry name" value="Sodium/potassium-transporting ATPase subunit alpha"/>
    <property type="match status" value="1"/>
</dbReference>
<dbReference type="GO" id="GO:1902600">
    <property type="term" value="P:proton transmembrane transport"/>
    <property type="evidence" value="ECO:0007669"/>
    <property type="project" value="TreeGrafter"/>
</dbReference>
<dbReference type="PANTHER" id="PTHR43294:SF13">
    <property type="entry name" value="SODIUM_POTASSIUM-TRANSPORTING ATPASE SUBUNIT ALPHA"/>
    <property type="match status" value="1"/>
</dbReference>
<feature type="transmembrane region" description="Helical" evidence="20">
    <location>
        <begin position="291"/>
        <end position="316"/>
    </location>
</feature>
<dbReference type="FunFam" id="1.20.1110.10:FF:000038">
    <property type="entry name" value="Sodium/potassium-transporting ATPase subunit alpha"/>
    <property type="match status" value="1"/>
</dbReference>
<dbReference type="Gene3D" id="2.70.150.10">
    <property type="entry name" value="Calcium-transporting ATPase, cytoplasmic transduction domain A"/>
    <property type="match status" value="1"/>
</dbReference>
<dbReference type="SUPFAM" id="SSF81653">
    <property type="entry name" value="Calcium ATPase, transduction domain A"/>
    <property type="match status" value="1"/>
</dbReference>
<evidence type="ECO:0000256" key="13">
    <source>
        <dbReference type="ARBA" id="ARBA00022989"/>
    </source>
</evidence>
<dbReference type="GO" id="GO:0016887">
    <property type="term" value="F:ATP hydrolysis activity"/>
    <property type="evidence" value="ECO:0007669"/>
    <property type="project" value="InterPro"/>
</dbReference>
<dbReference type="SUPFAM" id="SSF81665">
    <property type="entry name" value="Calcium ATPase, transmembrane domain M"/>
    <property type="match status" value="1"/>
</dbReference>
<evidence type="ECO:0000256" key="8">
    <source>
        <dbReference type="ARBA" id="ARBA00022692"/>
    </source>
</evidence>
<evidence type="ECO:0000256" key="4">
    <source>
        <dbReference type="ARBA" id="ARBA00022475"/>
    </source>
</evidence>
<dbReference type="GO" id="GO:0006883">
    <property type="term" value="P:intracellular sodium ion homeostasis"/>
    <property type="evidence" value="ECO:0007669"/>
    <property type="project" value="TreeGrafter"/>
</dbReference>
<feature type="transmembrane region" description="Helical" evidence="20">
    <location>
        <begin position="773"/>
        <end position="793"/>
    </location>
</feature>
<dbReference type="SUPFAM" id="SSF81660">
    <property type="entry name" value="Metal cation-transporting ATPase, ATP-binding domain N"/>
    <property type="match status" value="1"/>
</dbReference>
<keyword evidence="5 20" id="KW-0633">Potassium transport</keyword>
<evidence type="ECO:0000256" key="19">
    <source>
        <dbReference type="ARBA" id="ARBA00038795"/>
    </source>
</evidence>
<dbReference type="InterPro" id="IPR023298">
    <property type="entry name" value="ATPase_P-typ_TM_dom_sf"/>
</dbReference>
<dbReference type="PRINTS" id="PR00121">
    <property type="entry name" value="NAKATPASE"/>
</dbReference>
<keyword evidence="11 20" id="KW-0630">Potassium</keyword>
<organism evidence="22 23">
    <name type="scientific">Ignelater luminosus</name>
    <name type="common">Cucubano</name>
    <name type="synonym">Pyrophorus luminosus</name>
    <dbReference type="NCBI Taxonomy" id="2038154"/>
    <lineage>
        <taxon>Eukaryota</taxon>
        <taxon>Metazoa</taxon>
        <taxon>Ecdysozoa</taxon>
        <taxon>Arthropoda</taxon>
        <taxon>Hexapoda</taxon>
        <taxon>Insecta</taxon>
        <taxon>Pterygota</taxon>
        <taxon>Neoptera</taxon>
        <taxon>Endopterygota</taxon>
        <taxon>Coleoptera</taxon>
        <taxon>Polyphaga</taxon>
        <taxon>Elateriformia</taxon>
        <taxon>Elateroidea</taxon>
        <taxon>Elateridae</taxon>
        <taxon>Agrypninae</taxon>
        <taxon>Pyrophorini</taxon>
        <taxon>Ignelater</taxon>
    </lineage>
</organism>
<dbReference type="Gene3D" id="1.20.1110.10">
    <property type="entry name" value="Calcium-transporting ATPase, transmembrane domain"/>
    <property type="match status" value="1"/>
</dbReference>
<keyword evidence="16 20" id="KW-0472">Membrane</keyword>
<dbReference type="GO" id="GO:1990573">
    <property type="term" value="P:potassium ion import across plasma membrane"/>
    <property type="evidence" value="ECO:0007669"/>
    <property type="project" value="TreeGrafter"/>
</dbReference>
<keyword evidence="7" id="KW-0740">Sodium/potassium transport</keyword>
<dbReference type="SFLD" id="SFLDS00003">
    <property type="entry name" value="Haloacid_Dehalogenase"/>
    <property type="match status" value="1"/>
</dbReference>
<dbReference type="FunFam" id="2.70.150.10:FF:000003">
    <property type="entry name" value="Sodium/potassium-transporting ATPase subunit alpha"/>
    <property type="match status" value="1"/>
</dbReference>
<feature type="transmembrane region" description="Helical" evidence="20">
    <location>
        <begin position="916"/>
        <end position="934"/>
    </location>
</feature>
<comment type="subcellular location">
    <subcellularLocation>
        <location evidence="1 20">Cell membrane</location>
        <topology evidence="1 20">Multi-pass membrane protein</topology>
    </subcellularLocation>
</comment>
<dbReference type="AlphaFoldDB" id="A0A8K0GB27"/>
<dbReference type="GO" id="GO:0046872">
    <property type="term" value="F:metal ion binding"/>
    <property type="evidence" value="ECO:0007669"/>
    <property type="project" value="UniProtKB-KW"/>
</dbReference>
<keyword evidence="20" id="KW-0479">Metal-binding</keyword>
<dbReference type="Gene3D" id="3.40.1110.10">
    <property type="entry name" value="Calcium-transporting ATPase, cytoplasmic domain N"/>
    <property type="match status" value="1"/>
</dbReference>
<keyword evidence="8 20" id="KW-0812">Transmembrane</keyword>
<dbReference type="InterPro" id="IPR006068">
    <property type="entry name" value="ATPase_P-typ_cation-transptr_C"/>
</dbReference>
<keyword evidence="4" id="KW-1003">Cell membrane</keyword>
<dbReference type="InterPro" id="IPR008250">
    <property type="entry name" value="ATPase_P-typ_transduc_dom_A_sf"/>
</dbReference>
<keyword evidence="6" id="KW-0597">Phosphoprotein</keyword>
<evidence type="ECO:0000256" key="9">
    <source>
        <dbReference type="ARBA" id="ARBA00022741"/>
    </source>
</evidence>
<dbReference type="SMART" id="SM00831">
    <property type="entry name" value="Cation_ATPase_N"/>
    <property type="match status" value="1"/>
</dbReference>
<dbReference type="InterPro" id="IPR018303">
    <property type="entry name" value="ATPase_P-typ_P_site"/>
</dbReference>
<keyword evidence="9 20" id="KW-0547">Nucleotide-binding</keyword>
<dbReference type="SFLD" id="SFLDG00002">
    <property type="entry name" value="C1.7:_P-type_atpase_like"/>
    <property type="match status" value="1"/>
</dbReference>
<dbReference type="NCBIfam" id="TIGR01494">
    <property type="entry name" value="ATPase_P-type"/>
    <property type="match status" value="2"/>
</dbReference>
<dbReference type="GO" id="GO:0030007">
    <property type="term" value="P:intracellular potassium ion homeostasis"/>
    <property type="evidence" value="ECO:0007669"/>
    <property type="project" value="TreeGrafter"/>
</dbReference>
<accession>A0A8K0GB27</accession>
<dbReference type="InterPro" id="IPR050510">
    <property type="entry name" value="Cation_transp_ATPase_P-type"/>
</dbReference>
<evidence type="ECO:0000256" key="16">
    <source>
        <dbReference type="ARBA" id="ARBA00023136"/>
    </source>
</evidence>
<keyword evidence="3 20" id="KW-0813">Transport</keyword>
<dbReference type="InterPro" id="IPR044492">
    <property type="entry name" value="P_typ_ATPase_HD_dom"/>
</dbReference>
<dbReference type="PANTHER" id="PTHR43294">
    <property type="entry name" value="SODIUM/POTASSIUM-TRANSPORTING ATPASE SUBUNIT ALPHA"/>
    <property type="match status" value="1"/>
</dbReference>
<keyword evidence="14" id="KW-0915">Sodium</keyword>
<dbReference type="Proteomes" id="UP000801492">
    <property type="component" value="Unassembled WGS sequence"/>
</dbReference>
<dbReference type="Pfam" id="PF00122">
    <property type="entry name" value="E1-E2_ATPase"/>
    <property type="match status" value="1"/>
</dbReference>
<comment type="caution">
    <text evidence="22">The sequence shown here is derived from an EMBL/GenBank/DDBJ whole genome shotgun (WGS) entry which is preliminary data.</text>
</comment>
<feature type="transmembrane region" description="Helical" evidence="20">
    <location>
        <begin position="799"/>
        <end position="821"/>
    </location>
</feature>
<evidence type="ECO:0000256" key="18">
    <source>
        <dbReference type="ARBA" id="ARBA00037422"/>
    </source>
</evidence>
<keyword evidence="15 20" id="KW-0406">Ion transport</keyword>
<dbReference type="InterPro" id="IPR059000">
    <property type="entry name" value="ATPase_P-type_domA"/>
</dbReference>
<comment type="function">
    <text evidence="18">This is the catalytic component of the active enzyme, which catalyzes the hydrolysis of ATP coupled with the exchange of sodium and potassium ions across the plasma membrane. This action creates the electrochemical gradient of sodium and potassium ions, providing the energy for active transport of various nutrients.</text>
</comment>
<dbReference type="GO" id="GO:0005391">
    <property type="term" value="F:P-type sodium:potassium-exchanging transporter activity"/>
    <property type="evidence" value="ECO:0007669"/>
    <property type="project" value="TreeGrafter"/>
</dbReference>
<keyword evidence="17" id="KW-0739">Sodium transport</keyword>
<dbReference type="Gene3D" id="3.40.50.1000">
    <property type="entry name" value="HAD superfamily/HAD-like"/>
    <property type="match status" value="1"/>
</dbReference>
<dbReference type="GO" id="GO:0090533">
    <property type="term" value="C:cation-transporting ATPase complex"/>
    <property type="evidence" value="ECO:0007669"/>
    <property type="project" value="UniProtKB-ARBA"/>
</dbReference>
<feature type="transmembrane region" description="Helical" evidence="20">
    <location>
        <begin position="946"/>
        <end position="968"/>
    </location>
</feature>
<dbReference type="FunFam" id="3.40.1110.10:FF:000001">
    <property type="entry name" value="Sodium/potassium-transporting ATPase subunit alpha"/>
    <property type="match status" value="1"/>
</dbReference>
<comment type="subunit">
    <text evidence="19">The sodium/potassium-transporting ATPase is composed of a catalytic alpha subunit, an auxiliary non-catalytic beta subunit and an additional regulatory subunit.</text>
</comment>